<proteinExistence type="predicted"/>
<dbReference type="Pfam" id="PF06568">
    <property type="entry name" value="YjiS-like"/>
    <property type="match status" value="1"/>
</dbReference>
<reference evidence="3" key="1">
    <citation type="submission" date="2019-01" db="EMBL/GenBank/DDBJ databases">
        <title>Gri0909 isolated from a small marine red alga.</title>
        <authorList>
            <person name="Kim J."/>
            <person name="Jeong S.E."/>
            <person name="Jeon C.O."/>
        </authorList>
    </citation>
    <scope>NUCLEOTIDE SEQUENCE [LARGE SCALE GENOMIC DNA]</scope>
    <source>
        <strain evidence="3">Gri0909</strain>
    </source>
</reference>
<dbReference type="Proteomes" id="UP000287447">
    <property type="component" value="Unassembled WGS sequence"/>
</dbReference>
<comment type="caution">
    <text evidence="2">The sequence shown here is derived from an EMBL/GenBank/DDBJ whole genome shotgun (WGS) entry which is preliminary data.</text>
</comment>
<evidence type="ECO:0000313" key="2">
    <source>
        <dbReference type="EMBL" id="RVU34627.1"/>
    </source>
</evidence>
<sequence length="68" mass="7395">MAHVISAGTAPAKNSNFFSAFIGRIVEAYQDRKAFAALESLDDRLLEDVGLSRGDLIEWQSSGKVPAR</sequence>
<evidence type="ECO:0000259" key="1">
    <source>
        <dbReference type="Pfam" id="PF06568"/>
    </source>
</evidence>
<dbReference type="RefSeq" id="WP_127766626.1">
    <property type="nucleotide sequence ID" value="NZ_SADE01000003.1"/>
</dbReference>
<dbReference type="AlphaFoldDB" id="A0A3S2Y0X6"/>
<accession>A0A3S2Y0X6</accession>
<feature type="domain" description="YjiS-like" evidence="1">
    <location>
        <begin position="26"/>
        <end position="56"/>
    </location>
</feature>
<dbReference type="InterPro" id="IPR009506">
    <property type="entry name" value="YjiS-like"/>
</dbReference>
<dbReference type="OrthoDB" id="7360855at2"/>
<evidence type="ECO:0000313" key="3">
    <source>
        <dbReference type="Proteomes" id="UP000287447"/>
    </source>
</evidence>
<name>A0A3S2Y0X6_9PROT</name>
<protein>
    <submittedName>
        <fullName evidence="2">DUF1127 domain-containing protein</fullName>
    </submittedName>
</protein>
<keyword evidence="3" id="KW-1185">Reference proteome</keyword>
<dbReference type="EMBL" id="SADE01000003">
    <property type="protein sequence ID" value="RVU34627.1"/>
    <property type="molecule type" value="Genomic_DNA"/>
</dbReference>
<organism evidence="2 3">
    <name type="scientific">Hwanghaeella grinnelliae</name>
    <dbReference type="NCBI Taxonomy" id="2500179"/>
    <lineage>
        <taxon>Bacteria</taxon>
        <taxon>Pseudomonadati</taxon>
        <taxon>Pseudomonadota</taxon>
        <taxon>Alphaproteobacteria</taxon>
        <taxon>Rhodospirillales</taxon>
        <taxon>Rhodospirillaceae</taxon>
        <taxon>Hwanghaeella</taxon>
    </lineage>
</organism>
<gene>
    <name evidence="2" type="ORF">EOI86_17370</name>
</gene>